<gene>
    <name evidence="1" type="ORF">EJD97_003738</name>
</gene>
<evidence type="ECO:0000313" key="1">
    <source>
        <dbReference type="EMBL" id="TMX04953.1"/>
    </source>
</evidence>
<dbReference type="AlphaFoldDB" id="A0A6N2CBA0"/>
<protein>
    <submittedName>
        <fullName evidence="1">Uncharacterized protein</fullName>
    </submittedName>
</protein>
<reference evidence="1" key="1">
    <citation type="submission" date="2019-05" db="EMBL/GenBank/DDBJ databases">
        <title>The de novo reference genome and transcriptome assemblies of the wild tomato species Solanum chilense.</title>
        <authorList>
            <person name="Stam R."/>
            <person name="Nosenko T."/>
            <person name="Hoerger A.C."/>
            <person name="Stephan W."/>
            <person name="Seidel M.A."/>
            <person name="Kuhn J.M.M."/>
            <person name="Haberer G."/>
            <person name="Tellier A."/>
        </authorList>
    </citation>
    <scope>NUCLEOTIDE SEQUENCE</scope>
    <source>
        <tissue evidence="1">Mature leaves</tissue>
    </source>
</reference>
<organism evidence="1">
    <name type="scientific">Solanum chilense</name>
    <name type="common">Tomato</name>
    <name type="synonym">Lycopersicon chilense</name>
    <dbReference type="NCBI Taxonomy" id="4083"/>
    <lineage>
        <taxon>Eukaryota</taxon>
        <taxon>Viridiplantae</taxon>
        <taxon>Streptophyta</taxon>
        <taxon>Embryophyta</taxon>
        <taxon>Tracheophyta</taxon>
        <taxon>Spermatophyta</taxon>
        <taxon>Magnoliopsida</taxon>
        <taxon>eudicotyledons</taxon>
        <taxon>Gunneridae</taxon>
        <taxon>Pentapetalae</taxon>
        <taxon>asterids</taxon>
        <taxon>lamiids</taxon>
        <taxon>Solanales</taxon>
        <taxon>Solanaceae</taxon>
        <taxon>Solanoideae</taxon>
        <taxon>Solaneae</taxon>
        <taxon>Solanum</taxon>
        <taxon>Solanum subgen. Lycopersicon</taxon>
    </lineage>
</organism>
<accession>A0A6N2CBA0</accession>
<dbReference type="EMBL" id="RXGB01000151">
    <property type="protein sequence ID" value="TMX04953.1"/>
    <property type="molecule type" value="Genomic_DNA"/>
</dbReference>
<proteinExistence type="predicted"/>
<sequence length="110" mass="12261">MDVQSTSKRFTLGISLHVENNVEHPSFSLGLTQDFREISRSISKSNTMQDIISKLRNDPTRFVDGGLKDHANVVAGSSKKGKIKLTFYTIHNDKNEIVGSGSFRHQKVSV</sequence>
<comment type="caution">
    <text evidence="1">The sequence shown here is derived from an EMBL/GenBank/DDBJ whole genome shotgun (WGS) entry which is preliminary data.</text>
</comment>
<name>A0A6N2CBA0_SOLCI</name>